<evidence type="ECO:0000256" key="4">
    <source>
        <dbReference type="ARBA" id="ARBA00039989"/>
    </source>
</evidence>
<dbReference type="RefSeq" id="WP_092995722.1">
    <property type="nucleotide sequence ID" value="NZ_FMWD01000005.1"/>
</dbReference>
<organism evidence="12 13">
    <name type="scientific">Thiohalomonas denitrificans</name>
    <dbReference type="NCBI Taxonomy" id="415747"/>
    <lineage>
        <taxon>Bacteria</taxon>
        <taxon>Pseudomonadati</taxon>
        <taxon>Pseudomonadota</taxon>
        <taxon>Gammaproteobacteria</taxon>
        <taxon>Thiohalomonadales</taxon>
        <taxon>Thiohalomonadaceae</taxon>
        <taxon>Thiohalomonas</taxon>
    </lineage>
</organism>
<evidence type="ECO:0000256" key="6">
    <source>
        <dbReference type="ARBA" id="ARBA00041697"/>
    </source>
</evidence>
<evidence type="ECO:0000259" key="11">
    <source>
        <dbReference type="SMART" id="SM00363"/>
    </source>
</evidence>
<protein>
    <recommendedName>
        <fullName evidence="4">Dual-specificity RNA pseudouridine synthase RluF</fullName>
        <ecNumber evidence="3">5.4.99.21</ecNumber>
    </recommendedName>
    <alternativeName>
        <fullName evidence="6">23S rRNA pseudouridine(2604) synthase</fullName>
    </alternativeName>
    <alternativeName>
        <fullName evidence="8">Ribosomal large subunit pseudouridine synthase F</fullName>
    </alternativeName>
    <alternativeName>
        <fullName evidence="7">rRNA pseudouridylate synthase F</fullName>
    </alternativeName>
    <alternativeName>
        <fullName evidence="9">rRNA-uridine isomerase F</fullName>
    </alternativeName>
    <alternativeName>
        <fullName evidence="5">tRNA(Tyr) pseudouridine(35) synthase</fullName>
    </alternativeName>
</protein>
<evidence type="ECO:0000313" key="13">
    <source>
        <dbReference type="Proteomes" id="UP000199648"/>
    </source>
</evidence>
<evidence type="ECO:0000313" key="12">
    <source>
        <dbReference type="EMBL" id="SCZ59261.1"/>
    </source>
</evidence>
<evidence type="ECO:0000256" key="2">
    <source>
        <dbReference type="ARBA" id="ARBA00036535"/>
    </source>
</evidence>
<feature type="domain" description="RNA-binding S4" evidence="11">
    <location>
        <begin position="5"/>
        <end position="65"/>
    </location>
</feature>
<dbReference type="PROSITE" id="PS50889">
    <property type="entry name" value="S4"/>
    <property type="match status" value="1"/>
</dbReference>
<dbReference type="PANTHER" id="PTHR47683:SF2">
    <property type="entry name" value="RNA-BINDING S4 DOMAIN-CONTAINING PROTEIN"/>
    <property type="match status" value="1"/>
</dbReference>
<accession>A0A1G5QD18</accession>
<dbReference type="InterPro" id="IPR002942">
    <property type="entry name" value="S4_RNA-bd"/>
</dbReference>
<gene>
    <name evidence="12" type="ORF">SAMN03097708_01825</name>
</gene>
<dbReference type="Pfam" id="PF01479">
    <property type="entry name" value="S4"/>
    <property type="match status" value="1"/>
</dbReference>
<dbReference type="Gene3D" id="3.30.2350.10">
    <property type="entry name" value="Pseudouridine synthase"/>
    <property type="match status" value="1"/>
</dbReference>
<dbReference type="InterPro" id="IPR050343">
    <property type="entry name" value="RsuA_PseudoU_synthase"/>
</dbReference>
<dbReference type="STRING" id="415747.SAMN03097708_01825"/>
<dbReference type="Gene3D" id="3.10.290.10">
    <property type="entry name" value="RNA-binding S4 domain"/>
    <property type="match status" value="1"/>
</dbReference>
<dbReference type="GO" id="GO:0001522">
    <property type="term" value="P:pseudouridine synthesis"/>
    <property type="evidence" value="ECO:0007669"/>
    <property type="project" value="InterPro"/>
</dbReference>
<evidence type="ECO:0000256" key="1">
    <source>
        <dbReference type="ARBA" id="ARBA00036390"/>
    </source>
</evidence>
<dbReference type="SUPFAM" id="SSF55174">
    <property type="entry name" value="Alpha-L RNA-binding motif"/>
    <property type="match status" value="1"/>
</dbReference>
<evidence type="ECO:0000256" key="3">
    <source>
        <dbReference type="ARBA" id="ARBA00038922"/>
    </source>
</evidence>
<proteinExistence type="predicted"/>
<comment type="catalytic activity">
    <reaction evidence="2">
        <text>uridine(2604) in 23S rRNA = pseudouridine(2604) in 23S rRNA</text>
        <dbReference type="Rhea" id="RHEA:38875"/>
        <dbReference type="Rhea" id="RHEA-COMP:10093"/>
        <dbReference type="Rhea" id="RHEA-COMP:10094"/>
        <dbReference type="ChEBI" id="CHEBI:65314"/>
        <dbReference type="ChEBI" id="CHEBI:65315"/>
        <dbReference type="EC" id="5.4.99.21"/>
    </reaction>
</comment>
<dbReference type="CDD" id="cd00165">
    <property type="entry name" value="S4"/>
    <property type="match status" value="1"/>
</dbReference>
<keyword evidence="13" id="KW-1185">Reference proteome</keyword>
<dbReference type="CDD" id="cd02555">
    <property type="entry name" value="PSSA_1"/>
    <property type="match status" value="1"/>
</dbReference>
<dbReference type="InterPro" id="IPR036986">
    <property type="entry name" value="S4_RNA-bd_sf"/>
</dbReference>
<reference evidence="12 13" key="1">
    <citation type="submission" date="2016-10" db="EMBL/GenBank/DDBJ databases">
        <authorList>
            <person name="de Groot N.N."/>
        </authorList>
    </citation>
    <scope>NUCLEOTIDE SEQUENCE [LARGE SCALE GENOMIC DNA]</scope>
    <source>
        <strain evidence="12 13">HLD2</strain>
    </source>
</reference>
<dbReference type="AlphaFoldDB" id="A0A1G5QD18"/>
<comment type="catalytic activity">
    <reaction evidence="1">
        <text>uridine(35) in tRNA(Tyr) = pseudouridine(35) in tRNA(Tyr)</text>
        <dbReference type="Rhea" id="RHEA:60556"/>
        <dbReference type="Rhea" id="RHEA-COMP:15607"/>
        <dbReference type="Rhea" id="RHEA-COMP:15608"/>
        <dbReference type="ChEBI" id="CHEBI:65314"/>
        <dbReference type="ChEBI" id="CHEBI:65315"/>
    </reaction>
</comment>
<evidence type="ECO:0000256" key="5">
    <source>
        <dbReference type="ARBA" id="ARBA00041420"/>
    </source>
</evidence>
<evidence type="ECO:0000256" key="9">
    <source>
        <dbReference type="ARBA" id="ARBA00043147"/>
    </source>
</evidence>
<dbReference type="EMBL" id="FMWD01000005">
    <property type="protein sequence ID" value="SCZ59261.1"/>
    <property type="molecule type" value="Genomic_DNA"/>
</dbReference>
<dbReference type="EC" id="5.4.99.21" evidence="3"/>
<dbReference type="SMART" id="SM00363">
    <property type="entry name" value="S4"/>
    <property type="match status" value="1"/>
</dbReference>
<name>A0A1G5QD18_9GAMM</name>
<dbReference type="PANTHER" id="PTHR47683">
    <property type="entry name" value="PSEUDOURIDINE SYNTHASE FAMILY PROTEIN-RELATED"/>
    <property type="match status" value="1"/>
</dbReference>
<dbReference type="SUPFAM" id="SSF55120">
    <property type="entry name" value="Pseudouridine synthase"/>
    <property type="match status" value="1"/>
</dbReference>
<sequence length="236" mass="26896">MTESLRLSKRVARLLPCSRREAELYIKGAWVRVDGAVVEEPHFRVADEKIEVDPQAKAVPLEPVTLLLNQPPEIDPESALQLISHASHSPDDPSERRVLKCHFARLSLMLPLQPGAGGLAVFTQDRRVVRKLTEDADRFEQEYIVEVAGALAPGGLERLQHGLEFEGRVLPRIKVSWQNETRLRFALKDPRPGQIRHMCEQVGLKLVAMKRIRIGRLPMAKLPAGEWRYMGHWERF</sequence>
<dbReference type="GO" id="GO:0160138">
    <property type="term" value="F:23S rRNA pseudouridine(2604) synthase activity"/>
    <property type="evidence" value="ECO:0007669"/>
    <property type="project" value="UniProtKB-EC"/>
</dbReference>
<evidence type="ECO:0000256" key="7">
    <source>
        <dbReference type="ARBA" id="ARBA00042843"/>
    </source>
</evidence>
<dbReference type="GO" id="GO:0003723">
    <property type="term" value="F:RNA binding"/>
    <property type="evidence" value="ECO:0007669"/>
    <property type="project" value="UniProtKB-KW"/>
</dbReference>
<dbReference type="InterPro" id="IPR020103">
    <property type="entry name" value="PsdUridine_synth_cat_dom_sf"/>
</dbReference>
<evidence type="ECO:0000256" key="8">
    <source>
        <dbReference type="ARBA" id="ARBA00042890"/>
    </source>
</evidence>
<keyword evidence="10" id="KW-0694">RNA-binding</keyword>
<evidence type="ECO:0000256" key="10">
    <source>
        <dbReference type="PROSITE-ProRule" id="PRU00182"/>
    </source>
</evidence>
<dbReference type="Proteomes" id="UP000199648">
    <property type="component" value="Unassembled WGS sequence"/>
</dbReference>
<dbReference type="OrthoDB" id="9807213at2"/>
<dbReference type="GO" id="GO:0006396">
    <property type="term" value="P:RNA processing"/>
    <property type="evidence" value="ECO:0007669"/>
    <property type="project" value="UniProtKB-ARBA"/>
</dbReference>